<dbReference type="EMBL" id="CP009997">
    <property type="protein sequence ID" value="AJJ34685.1"/>
    <property type="molecule type" value="Genomic_DNA"/>
</dbReference>
<evidence type="ECO:0000313" key="2">
    <source>
        <dbReference type="EMBL" id="AYD44619.1"/>
    </source>
</evidence>
<organism evidence="2 4">
    <name type="scientific">Yersinia rochesterensis</name>
    <dbReference type="NCBI Taxonomy" id="1604335"/>
    <lineage>
        <taxon>Bacteria</taxon>
        <taxon>Pseudomonadati</taxon>
        <taxon>Pseudomonadota</taxon>
        <taxon>Gammaproteobacteria</taxon>
        <taxon>Enterobacterales</taxon>
        <taxon>Yersiniaceae</taxon>
        <taxon>Yersinia</taxon>
    </lineage>
</organism>
<evidence type="ECO:0000313" key="4">
    <source>
        <dbReference type="Proteomes" id="UP000265864"/>
    </source>
</evidence>
<dbReference type="GeneID" id="82551767"/>
<keyword evidence="3" id="KW-1185">Reference proteome</keyword>
<gene>
    <name evidence="1" type="ORF">CH54_3938</name>
    <name evidence="2" type="ORF">DXZ79_13515</name>
</gene>
<protein>
    <submittedName>
        <fullName evidence="2">Uncharacterized protein</fullName>
    </submittedName>
</protein>
<reference evidence="1 3" key="1">
    <citation type="journal article" date="2015" name="Genome Announc.">
        <title>Thirty-Two Complete Genome Assemblies of Nine Yersinia Species, Including Y. pestis, Y. pseudotuberculosis, and Y. enterocolitica.</title>
        <authorList>
            <person name="Johnson S.L."/>
            <person name="Daligault H.E."/>
            <person name="Davenport K.W."/>
            <person name="Jaissle J."/>
            <person name="Frey K.G."/>
            <person name="Ladner J.T."/>
            <person name="Broomall S.M."/>
            <person name="Bishop-Lilly K.A."/>
            <person name="Bruce D.C."/>
            <person name="Coyne S.R."/>
            <person name="Gibbons H.S."/>
            <person name="Lo C.C."/>
            <person name="Munk A.C."/>
            <person name="Rosenzweig C.N."/>
            <person name="Koroleva G.I."/>
            <person name="Palacios G.F."/>
            <person name="Redden C.L."/>
            <person name="Xu Y."/>
            <person name="Minogue T.D."/>
            <person name="Chain P.S."/>
        </authorList>
    </citation>
    <scope>NUCLEOTIDE SEQUENCE [LARGE SCALE GENOMIC DNA]</scope>
    <source>
        <strain evidence="1 3">Y231</strain>
    </source>
</reference>
<evidence type="ECO:0000313" key="3">
    <source>
        <dbReference type="Proteomes" id="UP000031883"/>
    </source>
</evidence>
<dbReference type="EMBL" id="CP032482">
    <property type="protein sequence ID" value="AYD44619.1"/>
    <property type="molecule type" value="Genomic_DNA"/>
</dbReference>
<dbReference type="Proteomes" id="UP000265864">
    <property type="component" value="Chromosome"/>
</dbReference>
<sequence length="242" mass="27644">MGCFSVQASNDSSFQPYSYVVDDISQPKTDLSNALIIEDACHFTYGNYNCAVNIIINQSDRANMTALKYTGILQGKIDEKYDCLSSVFKQGLVMSKEDYQIKSNEILYEIIAKEFTGVKRSDINNGEWVKINPLTRAMLSWAKDRHDNVDINAIVSAKVIQYYNYKIPEKMEEILSTDSFIVDCIEEIVESVFWTESEKATLADELAVSIKKKVEQDTKVAVLSTQAERQQFDHFIRSFSFR</sequence>
<dbReference type="Proteomes" id="UP000031883">
    <property type="component" value="Chromosome"/>
</dbReference>
<reference evidence="2 4" key="2">
    <citation type="submission" date="2018-09" db="EMBL/GenBank/DDBJ databases">
        <title>Yersinia kristensenii subsp. rochesterensis subsp. nov., Isolated from Human Feces.</title>
        <authorList>
            <person name="Cunningham S.A."/>
            <person name="Jeraldo P."/>
            <person name="Patel R."/>
        </authorList>
    </citation>
    <scope>NUCLEOTIDE SEQUENCE [LARGE SCALE GENOMIC DNA]</scope>
    <source>
        <strain evidence="2 4">ATCC BAA-2637</strain>
    </source>
</reference>
<evidence type="ECO:0000313" key="1">
    <source>
        <dbReference type="EMBL" id="AJJ34685.1"/>
    </source>
</evidence>
<accession>A0A386HG74</accession>
<dbReference type="RefSeq" id="WP_050291329.1">
    <property type="nucleotide sequence ID" value="NZ_CABHXM010000079.1"/>
</dbReference>
<dbReference type="AlphaFoldDB" id="A0A386HG74"/>
<name>A0A386HG74_9GAMM</name>
<proteinExistence type="predicted"/>